<evidence type="ECO:0000256" key="5">
    <source>
        <dbReference type="ARBA" id="ARBA00019045"/>
    </source>
</evidence>
<feature type="domain" description="Fe2OG dioxygenase" evidence="12">
    <location>
        <begin position="162"/>
        <end position="267"/>
    </location>
</feature>
<dbReference type="PANTHER" id="PTHR47990">
    <property type="entry name" value="2-OXOGLUTARATE (2OG) AND FE(II)-DEPENDENT OXYGENASE SUPERFAMILY PROTEIN-RELATED"/>
    <property type="match status" value="1"/>
</dbReference>
<proteinExistence type="inferred from homology"/>
<evidence type="ECO:0000256" key="8">
    <source>
        <dbReference type="ARBA" id="ARBA00031282"/>
    </source>
</evidence>
<evidence type="ECO:0000256" key="10">
    <source>
        <dbReference type="ARBA" id="ARBA00049359"/>
    </source>
</evidence>
<evidence type="ECO:0000256" key="9">
    <source>
        <dbReference type="ARBA" id="ARBA00047725"/>
    </source>
</evidence>
<evidence type="ECO:0000256" key="2">
    <source>
        <dbReference type="ARBA" id="ARBA00004767"/>
    </source>
</evidence>
<keyword evidence="11" id="KW-0408">Iron</keyword>
<keyword evidence="11" id="KW-0479">Metal-binding</keyword>
<comment type="catalytic activity">
    <reaction evidence="10">
        <text>L-arginine + 2-oxoglutarate + O2 = guanidine + L-glutamate 5-semialdehyde + succinate + CO2</text>
        <dbReference type="Rhea" id="RHEA:31535"/>
        <dbReference type="ChEBI" id="CHEBI:15379"/>
        <dbReference type="ChEBI" id="CHEBI:16526"/>
        <dbReference type="ChEBI" id="CHEBI:16810"/>
        <dbReference type="ChEBI" id="CHEBI:30031"/>
        <dbReference type="ChEBI" id="CHEBI:30087"/>
        <dbReference type="ChEBI" id="CHEBI:32682"/>
        <dbReference type="ChEBI" id="CHEBI:58066"/>
        <dbReference type="EC" id="1.14.20.7"/>
    </reaction>
</comment>
<keyword evidence="11" id="KW-0560">Oxidoreductase</keyword>
<comment type="cofactor">
    <cofactor evidence="1">
        <name>Fe(2+)</name>
        <dbReference type="ChEBI" id="CHEBI:29033"/>
    </cofactor>
</comment>
<keyword evidence="13" id="KW-0223">Dioxygenase</keyword>
<evidence type="ECO:0000256" key="7">
    <source>
        <dbReference type="ARBA" id="ARBA00031011"/>
    </source>
</evidence>
<sequence>MTDAIAHLDLKDFTSGDTARRAGFVRQLMDGLKRHGFITLEGHGVDTDLLDDSYRLSAAFFALPDAEKRRHAGALRGYTPFGVEHAKDHDVPDLKEFWQIGHEARPGEAVEHPNVWPQTPAGFRDTFETLFDCLFDTGRELLKAIAIGLDLPEDWFEARVKGGTSLLRLLHYPPIPAGADPRSIRAAAHEDINLITLLVAAEGSGLELLDRDGQWKPVENERGHLVVDTGDMMARLTGGVIPATTHRVVNPSGPNVSRYSMPFFLQPKSDVVLECVPSCREAGRPEAPVTAGEFLNERLRDIGLPAS</sequence>
<evidence type="ECO:0000313" key="14">
    <source>
        <dbReference type="Proteomes" id="UP001595379"/>
    </source>
</evidence>
<dbReference type="Pfam" id="PF14226">
    <property type="entry name" value="DIOX_N"/>
    <property type="match status" value="1"/>
</dbReference>
<comment type="catalytic activity">
    <reaction evidence="9">
        <text>2-oxoglutarate + O2 + 2 H(+) = ethene + 3 CO2 + H2O</text>
        <dbReference type="Rhea" id="RHEA:31523"/>
        <dbReference type="ChEBI" id="CHEBI:15377"/>
        <dbReference type="ChEBI" id="CHEBI:15378"/>
        <dbReference type="ChEBI" id="CHEBI:15379"/>
        <dbReference type="ChEBI" id="CHEBI:16526"/>
        <dbReference type="ChEBI" id="CHEBI:16810"/>
        <dbReference type="ChEBI" id="CHEBI:18153"/>
        <dbReference type="EC" id="1.13.12.19"/>
    </reaction>
</comment>
<keyword evidence="14" id="KW-1185">Reference proteome</keyword>
<comment type="pathway">
    <text evidence="2">Alkene biosynthesis; ethylene biosynthesis via 2-oxoglutarate.</text>
</comment>
<dbReference type="RefSeq" id="WP_343164710.1">
    <property type="nucleotide sequence ID" value="NZ_JBHRSV010000020.1"/>
</dbReference>
<dbReference type="InterPro" id="IPR005123">
    <property type="entry name" value="Oxoglu/Fe-dep_dioxygenase_dom"/>
</dbReference>
<dbReference type="EMBL" id="JBHRSV010000020">
    <property type="protein sequence ID" value="MFC2926654.1"/>
    <property type="molecule type" value="Genomic_DNA"/>
</dbReference>
<dbReference type="Gene3D" id="2.60.120.330">
    <property type="entry name" value="B-lactam Antibiotic, Isopenicillin N Synthase, Chain"/>
    <property type="match status" value="1"/>
</dbReference>
<evidence type="ECO:0000313" key="13">
    <source>
        <dbReference type="EMBL" id="MFC2926654.1"/>
    </source>
</evidence>
<evidence type="ECO:0000256" key="3">
    <source>
        <dbReference type="ARBA" id="ARBA00012293"/>
    </source>
</evidence>
<accession>A0ABV6ZYY0</accession>
<evidence type="ECO:0000259" key="12">
    <source>
        <dbReference type="PROSITE" id="PS51471"/>
    </source>
</evidence>
<dbReference type="InterPro" id="IPR027443">
    <property type="entry name" value="IPNS-like_sf"/>
</dbReference>
<keyword evidence="6" id="KW-0266">Ethylene biosynthesis</keyword>
<comment type="caution">
    <text evidence="13">The sequence shown here is derived from an EMBL/GenBank/DDBJ whole genome shotgun (WGS) entry which is preliminary data.</text>
</comment>
<comment type="similarity">
    <text evidence="11">Belongs to the iron/ascorbate-dependent oxidoreductase family.</text>
</comment>
<dbReference type="EC" id="1.14.20.7" evidence="3"/>
<name>A0ABV6ZYY0_9PROT</name>
<dbReference type="InterPro" id="IPR044861">
    <property type="entry name" value="IPNS-like_FE2OG_OXY"/>
</dbReference>
<gene>
    <name evidence="13" type="ORF">ACFOOR_11105</name>
</gene>
<dbReference type="EC" id="1.13.12.19" evidence="4"/>
<protein>
    <recommendedName>
        <fullName evidence="5">2-oxoglutarate-dependent ethylene/succinate-forming enzyme</fullName>
        <ecNumber evidence="4">1.13.12.19</ecNumber>
        <ecNumber evidence="3">1.14.20.7</ecNumber>
    </recommendedName>
    <alternativeName>
        <fullName evidence="7">2-oxoglutarate dioxygenase (ethylene-forming)</fullName>
    </alternativeName>
    <alternativeName>
        <fullName evidence="8">2-oxoglutarate/L-arginine monooxygenase/decarboxylase (succinate-forming)</fullName>
    </alternativeName>
</protein>
<evidence type="ECO:0000256" key="1">
    <source>
        <dbReference type="ARBA" id="ARBA00001954"/>
    </source>
</evidence>
<dbReference type="GO" id="GO:0051213">
    <property type="term" value="F:dioxygenase activity"/>
    <property type="evidence" value="ECO:0007669"/>
    <property type="project" value="UniProtKB-KW"/>
</dbReference>
<dbReference type="InterPro" id="IPR050231">
    <property type="entry name" value="Iron_ascorbate_oxido_reductase"/>
</dbReference>
<evidence type="ECO:0000256" key="4">
    <source>
        <dbReference type="ARBA" id="ARBA00012531"/>
    </source>
</evidence>
<dbReference type="PRINTS" id="PR00682">
    <property type="entry name" value="IPNSYNTHASE"/>
</dbReference>
<dbReference type="PROSITE" id="PS51471">
    <property type="entry name" value="FE2OG_OXY"/>
    <property type="match status" value="1"/>
</dbReference>
<dbReference type="Proteomes" id="UP001595379">
    <property type="component" value="Unassembled WGS sequence"/>
</dbReference>
<dbReference type="InterPro" id="IPR026992">
    <property type="entry name" value="DIOX_N"/>
</dbReference>
<dbReference type="Pfam" id="PF03171">
    <property type="entry name" value="2OG-FeII_Oxy"/>
    <property type="match status" value="1"/>
</dbReference>
<evidence type="ECO:0000256" key="6">
    <source>
        <dbReference type="ARBA" id="ARBA00022666"/>
    </source>
</evidence>
<organism evidence="13 14">
    <name type="scientific">Hyphobacterium vulgare</name>
    <dbReference type="NCBI Taxonomy" id="1736751"/>
    <lineage>
        <taxon>Bacteria</taxon>
        <taxon>Pseudomonadati</taxon>
        <taxon>Pseudomonadota</taxon>
        <taxon>Alphaproteobacteria</taxon>
        <taxon>Maricaulales</taxon>
        <taxon>Maricaulaceae</taxon>
        <taxon>Hyphobacterium</taxon>
    </lineage>
</organism>
<dbReference type="SUPFAM" id="SSF51197">
    <property type="entry name" value="Clavaminate synthase-like"/>
    <property type="match status" value="1"/>
</dbReference>
<evidence type="ECO:0000256" key="11">
    <source>
        <dbReference type="RuleBase" id="RU003682"/>
    </source>
</evidence>
<reference evidence="14" key="1">
    <citation type="journal article" date="2019" name="Int. J. Syst. Evol. Microbiol.">
        <title>The Global Catalogue of Microorganisms (GCM) 10K type strain sequencing project: providing services to taxonomists for standard genome sequencing and annotation.</title>
        <authorList>
            <consortium name="The Broad Institute Genomics Platform"/>
            <consortium name="The Broad Institute Genome Sequencing Center for Infectious Disease"/>
            <person name="Wu L."/>
            <person name="Ma J."/>
        </authorList>
    </citation>
    <scope>NUCLEOTIDE SEQUENCE [LARGE SCALE GENOMIC DNA]</scope>
    <source>
        <strain evidence="14">KCTC 52487</strain>
    </source>
</reference>